<dbReference type="PANTHER" id="PTHR43400:SF7">
    <property type="entry name" value="FAD-DEPENDENT OXIDOREDUCTASE 2 FAD BINDING DOMAIN-CONTAINING PROTEIN"/>
    <property type="match status" value="1"/>
</dbReference>
<evidence type="ECO:0000313" key="7">
    <source>
        <dbReference type="Proteomes" id="UP000601587"/>
    </source>
</evidence>
<dbReference type="GO" id="GO:0033765">
    <property type="term" value="F:steroid dehydrogenase activity, acting on the CH-CH group of donors"/>
    <property type="evidence" value="ECO:0007669"/>
    <property type="project" value="UniProtKB-ARBA"/>
</dbReference>
<proteinExistence type="predicted"/>
<evidence type="ECO:0000313" key="6">
    <source>
        <dbReference type="EMBL" id="NRN91764.1"/>
    </source>
</evidence>
<reference evidence="6" key="1">
    <citation type="submission" date="2019-09" db="EMBL/GenBank/DDBJ databases">
        <title>Comparative genomic analysis of Lactobacillus helveticus.</title>
        <authorList>
            <person name="Zhang H."/>
            <person name="Chen Y."/>
            <person name="Zhong Z."/>
        </authorList>
    </citation>
    <scope>NUCLEOTIDE SEQUENCE</scope>
    <source>
        <strain evidence="6">IMAU50013</strain>
    </source>
</reference>
<keyword evidence="2" id="KW-0285">Flavoprotein</keyword>
<evidence type="ECO:0000256" key="2">
    <source>
        <dbReference type="ARBA" id="ARBA00022630"/>
    </source>
</evidence>
<dbReference type="Gene3D" id="3.90.700.10">
    <property type="entry name" value="Succinate dehydrogenase/fumarate reductase flavoprotein, catalytic domain"/>
    <property type="match status" value="1"/>
</dbReference>
<sequence length="211" mass="23812">MKPGYLWLGSYPFLKVNLNGERFFNESSPYQFDMNSALKQPGYLEATIWNEESMDDEHLKQYHTLGCSRLGFSGIFNAEQAREQVKINVEAGLVKKADTIEELAKQLHLPVDNLKKTIKRYSDLAHQGQDEDFGKESFRLVPLDKGPYYGAILGGRLLATFDGLRINSNMQVIRENGSAIKGLYVAGNCSGDLTQLAFQAWQLVMRILLDV</sequence>
<dbReference type="InterPro" id="IPR027477">
    <property type="entry name" value="Succ_DH/fumarate_Rdtase_cat_sf"/>
</dbReference>
<dbReference type="RefSeq" id="WP_254261022.1">
    <property type="nucleotide sequence ID" value="NZ_WCGB01000025.1"/>
</dbReference>
<dbReference type="Proteomes" id="UP000601587">
    <property type="component" value="Unassembled WGS sequence"/>
</dbReference>
<protein>
    <submittedName>
        <fullName evidence="6">Urocanate reductase</fullName>
    </submittedName>
</protein>
<dbReference type="SUPFAM" id="SSF56425">
    <property type="entry name" value="Succinate dehydrogenase/fumarate reductase flavoprotein, catalytic domain"/>
    <property type="match status" value="1"/>
</dbReference>
<name>A0A9Q5C1Z5_LACHE</name>
<gene>
    <name evidence="6" type="ORF">IMAU50013_01308</name>
</gene>
<evidence type="ECO:0000256" key="3">
    <source>
        <dbReference type="ARBA" id="ARBA00022827"/>
    </source>
</evidence>
<organism evidence="6 7">
    <name type="scientific">Lactobacillus helveticus</name>
    <name type="common">Lactobacillus suntoryeus</name>
    <dbReference type="NCBI Taxonomy" id="1587"/>
    <lineage>
        <taxon>Bacteria</taxon>
        <taxon>Bacillati</taxon>
        <taxon>Bacillota</taxon>
        <taxon>Bacilli</taxon>
        <taxon>Lactobacillales</taxon>
        <taxon>Lactobacillaceae</taxon>
        <taxon>Lactobacillus</taxon>
    </lineage>
</organism>
<comment type="cofactor">
    <cofactor evidence="1">
        <name>FAD</name>
        <dbReference type="ChEBI" id="CHEBI:57692"/>
    </cofactor>
</comment>
<feature type="domain" description="FAD-dependent oxidoreductase 2 FAD-binding" evidence="5">
    <location>
        <begin position="16"/>
        <end position="191"/>
    </location>
</feature>
<keyword evidence="4" id="KW-0560">Oxidoreductase</keyword>
<dbReference type="InterPro" id="IPR050315">
    <property type="entry name" value="FAD-oxidoreductase_2"/>
</dbReference>
<evidence type="ECO:0000259" key="5">
    <source>
        <dbReference type="Pfam" id="PF00890"/>
    </source>
</evidence>
<dbReference type="Pfam" id="PF00890">
    <property type="entry name" value="FAD_binding_2"/>
    <property type="match status" value="1"/>
</dbReference>
<dbReference type="AlphaFoldDB" id="A0A9Q5C1Z5"/>
<evidence type="ECO:0000256" key="1">
    <source>
        <dbReference type="ARBA" id="ARBA00001974"/>
    </source>
</evidence>
<dbReference type="EMBL" id="WCGB01000025">
    <property type="protein sequence ID" value="NRN91764.1"/>
    <property type="molecule type" value="Genomic_DNA"/>
</dbReference>
<dbReference type="InterPro" id="IPR036188">
    <property type="entry name" value="FAD/NAD-bd_sf"/>
</dbReference>
<keyword evidence="3" id="KW-0274">FAD</keyword>
<accession>A0A9Q5C1Z5</accession>
<dbReference type="PANTHER" id="PTHR43400">
    <property type="entry name" value="FUMARATE REDUCTASE"/>
    <property type="match status" value="1"/>
</dbReference>
<comment type="caution">
    <text evidence="6">The sequence shown here is derived from an EMBL/GenBank/DDBJ whole genome shotgun (WGS) entry which is preliminary data.</text>
</comment>
<evidence type="ECO:0000256" key="4">
    <source>
        <dbReference type="ARBA" id="ARBA00023002"/>
    </source>
</evidence>
<dbReference type="Gene3D" id="3.50.50.60">
    <property type="entry name" value="FAD/NAD(P)-binding domain"/>
    <property type="match status" value="1"/>
</dbReference>
<dbReference type="InterPro" id="IPR003953">
    <property type="entry name" value="FAD-dep_OxRdtase_2_FAD-bd"/>
</dbReference>